<dbReference type="Ensembl" id="ENSHHUT00000069909.1">
    <property type="protein sequence ID" value="ENSHHUP00000067632.1"/>
    <property type="gene ID" value="ENSHHUG00000039871.1"/>
</dbReference>
<reference evidence="3" key="2">
    <citation type="submission" date="2025-08" db="UniProtKB">
        <authorList>
            <consortium name="Ensembl"/>
        </authorList>
    </citation>
    <scope>IDENTIFICATION</scope>
</reference>
<evidence type="ECO:0000313" key="3">
    <source>
        <dbReference type="Ensembl" id="ENSHHUP00000067632.1"/>
    </source>
</evidence>
<evidence type="ECO:0000256" key="1">
    <source>
        <dbReference type="SAM" id="MobiDB-lite"/>
    </source>
</evidence>
<keyword evidence="2" id="KW-0732">Signal</keyword>
<feature type="chain" id="PRO_5021345249" evidence="2">
    <location>
        <begin position="23"/>
        <end position="99"/>
    </location>
</feature>
<feature type="signal peptide" evidence="2">
    <location>
        <begin position="1"/>
        <end position="22"/>
    </location>
</feature>
<sequence>SLSLSLSLSHVCVLCSTGSVSSTHRLSPDTGNNEGGCHGDGDYEEIKERPLRSDSGAVTTTIYATANLPTSHSDSPHYATVNFHKNSNGPNEPTATITK</sequence>
<feature type="compositionally biased region" description="Polar residues" evidence="1">
    <location>
        <begin position="83"/>
        <end position="99"/>
    </location>
</feature>
<evidence type="ECO:0000313" key="4">
    <source>
        <dbReference type="Proteomes" id="UP000314982"/>
    </source>
</evidence>
<feature type="region of interest" description="Disordered" evidence="1">
    <location>
        <begin position="20"/>
        <end position="44"/>
    </location>
</feature>
<evidence type="ECO:0000256" key="2">
    <source>
        <dbReference type="SAM" id="SignalP"/>
    </source>
</evidence>
<protein>
    <submittedName>
        <fullName evidence="3">Uncharacterized protein</fullName>
    </submittedName>
</protein>
<feature type="region of interest" description="Disordered" evidence="1">
    <location>
        <begin position="68"/>
        <end position="99"/>
    </location>
</feature>
<proteinExistence type="predicted"/>
<keyword evidence="4" id="KW-1185">Reference proteome</keyword>
<feature type="compositionally biased region" description="Polar residues" evidence="1">
    <location>
        <begin position="20"/>
        <end position="32"/>
    </location>
</feature>
<organism evidence="3 4">
    <name type="scientific">Hucho hucho</name>
    <name type="common">huchen</name>
    <dbReference type="NCBI Taxonomy" id="62062"/>
    <lineage>
        <taxon>Eukaryota</taxon>
        <taxon>Metazoa</taxon>
        <taxon>Chordata</taxon>
        <taxon>Craniata</taxon>
        <taxon>Vertebrata</taxon>
        <taxon>Euteleostomi</taxon>
        <taxon>Actinopterygii</taxon>
        <taxon>Neopterygii</taxon>
        <taxon>Teleostei</taxon>
        <taxon>Protacanthopterygii</taxon>
        <taxon>Salmoniformes</taxon>
        <taxon>Salmonidae</taxon>
        <taxon>Salmoninae</taxon>
        <taxon>Hucho</taxon>
    </lineage>
</organism>
<reference evidence="4" key="1">
    <citation type="submission" date="2018-06" db="EMBL/GenBank/DDBJ databases">
        <title>Genome assembly of Danube salmon.</title>
        <authorList>
            <person name="Macqueen D.J."/>
            <person name="Gundappa M.K."/>
        </authorList>
    </citation>
    <scope>NUCLEOTIDE SEQUENCE [LARGE SCALE GENOMIC DNA]</scope>
</reference>
<dbReference type="STRING" id="62062.ENSHHUP00000067632"/>
<dbReference type="GeneTree" id="ENSGT01030000235544"/>
<reference evidence="3" key="3">
    <citation type="submission" date="2025-09" db="UniProtKB">
        <authorList>
            <consortium name="Ensembl"/>
        </authorList>
    </citation>
    <scope>IDENTIFICATION</scope>
</reference>
<name>A0A4W5PVM5_9TELE</name>
<dbReference type="AlphaFoldDB" id="A0A4W5PVM5"/>
<accession>A0A4W5PVM5</accession>
<dbReference type="Proteomes" id="UP000314982">
    <property type="component" value="Unassembled WGS sequence"/>
</dbReference>